<dbReference type="Proteomes" id="UP000219972">
    <property type="component" value="Unassembled WGS sequence"/>
</dbReference>
<accession>A0ABX4J5M0</accession>
<name>A0ABX4J5M0_9HYPH</name>
<organism evidence="2 3">
    <name type="scientific">Rhizobium anhuiense</name>
    <dbReference type="NCBI Taxonomy" id="1184720"/>
    <lineage>
        <taxon>Bacteria</taxon>
        <taxon>Pseudomonadati</taxon>
        <taxon>Pseudomonadota</taxon>
        <taxon>Alphaproteobacteria</taxon>
        <taxon>Hyphomicrobiales</taxon>
        <taxon>Rhizobiaceae</taxon>
        <taxon>Rhizobium/Agrobacterium group</taxon>
        <taxon>Rhizobium</taxon>
    </lineage>
</organism>
<feature type="transmembrane region" description="Helical" evidence="1">
    <location>
        <begin position="133"/>
        <end position="152"/>
    </location>
</feature>
<keyword evidence="3" id="KW-1185">Reference proteome</keyword>
<sequence length="153" mass="15578">MFILLALLMGVVAGLRSLIAPTAVAWAAFSGRFDLGQTPMAFMAFRFTPLVFSVLALVELFVDKLPSTPSRKVPTGFGARIVLGGLSGASIGAAEGSLVGGLIAGLIGAVIGTFAGSIARAKMALAFGHDRPAALVEDAFAIVGALLIILVVH</sequence>
<evidence type="ECO:0000313" key="3">
    <source>
        <dbReference type="Proteomes" id="UP000219972"/>
    </source>
</evidence>
<feature type="transmembrane region" description="Helical" evidence="1">
    <location>
        <begin position="99"/>
        <end position="121"/>
    </location>
</feature>
<keyword evidence="1" id="KW-1133">Transmembrane helix</keyword>
<gene>
    <name evidence="2" type="ORF">CO662_22900</name>
</gene>
<keyword evidence="1" id="KW-0812">Transmembrane</keyword>
<proteinExistence type="predicted"/>
<dbReference type="EMBL" id="NWSL01000015">
    <property type="protein sequence ID" value="PDS49644.1"/>
    <property type="molecule type" value="Genomic_DNA"/>
</dbReference>
<keyword evidence="1" id="KW-0472">Membrane</keyword>
<comment type="caution">
    <text evidence="2">The sequence shown here is derived from an EMBL/GenBank/DDBJ whole genome shotgun (WGS) entry which is preliminary data.</text>
</comment>
<evidence type="ECO:0000313" key="2">
    <source>
        <dbReference type="EMBL" id="PDS49644.1"/>
    </source>
</evidence>
<feature type="transmembrane region" description="Helical" evidence="1">
    <location>
        <begin position="43"/>
        <end position="62"/>
    </location>
</feature>
<dbReference type="RefSeq" id="WP_097544086.1">
    <property type="nucleotide sequence ID" value="NZ_NWSK01000026.1"/>
</dbReference>
<protein>
    <submittedName>
        <fullName evidence="2">DUF4126 domain-containing protein</fullName>
    </submittedName>
</protein>
<reference evidence="2 3" key="1">
    <citation type="submission" date="2017-09" db="EMBL/GenBank/DDBJ databases">
        <title>Comparative genomics of rhizobia isolated from Phaseolus vulgaris in China.</title>
        <authorList>
            <person name="Tong W."/>
        </authorList>
    </citation>
    <scope>NUCLEOTIDE SEQUENCE [LARGE SCALE GENOMIC DNA]</scope>
    <source>
        <strain evidence="2 3">Y27</strain>
    </source>
</reference>
<evidence type="ECO:0000256" key="1">
    <source>
        <dbReference type="SAM" id="Phobius"/>
    </source>
</evidence>